<comment type="caution">
    <text evidence="3">The sequence shown here is derived from an EMBL/GenBank/DDBJ whole genome shotgun (WGS) entry which is preliminary data.</text>
</comment>
<evidence type="ECO:0000313" key="3">
    <source>
        <dbReference type="EMBL" id="KAK3329503.1"/>
    </source>
</evidence>
<reference evidence="3" key="1">
    <citation type="journal article" date="2023" name="Mol. Phylogenet. Evol.">
        <title>Genome-scale phylogeny and comparative genomics of the fungal order Sordariales.</title>
        <authorList>
            <person name="Hensen N."/>
            <person name="Bonometti L."/>
            <person name="Westerberg I."/>
            <person name="Brannstrom I.O."/>
            <person name="Guillou S."/>
            <person name="Cros-Aarteil S."/>
            <person name="Calhoun S."/>
            <person name="Haridas S."/>
            <person name="Kuo A."/>
            <person name="Mondo S."/>
            <person name="Pangilinan J."/>
            <person name="Riley R."/>
            <person name="LaButti K."/>
            <person name="Andreopoulos B."/>
            <person name="Lipzen A."/>
            <person name="Chen C."/>
            <person name="Yan M."/>
            <person name="Daum C."/>
            <person name="Ng V."/>
            <person name="Clum A."/>
            <person name="Steindorff A."/>
            <person name="Ohm R.A."/>
            <person name="Martin F."/>
            <person name="Silar P."/>
            <person name="Natvig D.O."/>
            <person name="Lalanne C."/>
            <person name="Gautier V."/>
            <person name="Ament-Velasquez S.L."/>
            <person name="Kruys A."/>
            <person name="Hutchinson M.I."/>
            <person name="Powell A.J."/>
            <person name="Barry K."/>
            <person name="Miller A.N."/>
            <person name="Grigoriev I.V."/>
            <person name="Debuchy R."/>
            <person name="Gladieux P."/>
            <person name="Hiltunen Thoren M."/>
            <person name="Johannesson H."/>
        </authorList>
    </citation>
    <scope>NUCLEOTIDE SEQUENCE</scope>
    <source>
        <strain evidence="3">CBS 118394</strain>
    </source>
</reference>
<evidence type="ECO:0000256" key="1">
    <source>
        <dbReference type="SAM" id="MobiDB-lite"/>
    </source>
</evidence>
<accession>A0AAE0IQI8</accession>
<proteinExistence type="predicted"/>
<dbReference type="AlphaFoldDB" id="A0AAE0IQI8"/>
<feature type="region of interest" description="Disordered" evidence="1">
    <location>
        <begin position="85"/>
        <end position="125"/>
    </location>
</feature>
<feature type="signal peptide" evidence="2">
    <location>
        <begin position="1"/>
        <end position="18"/>
    </location>
</feature>
<evidence type="ECO:0000256" key="2">
    <source>
        <dbReference type="SAM" id="SignalP"/>
    </source>
</evidence>
<dbReference type="Proteomes" id="UP001283341">
    <property type="component" value="Unassembled WGS sequence"/>
</dbReference>
<keyword evidence="2" id="KW-0732">Signal</keyword>
<reference evidence="3" key="2">
    <citation type="submission" date="2023-06" db="EMBL/GenBank/DDBJ databases">
        <authorList>
            <consortium name="Lawrence Berkeley National Laboratory"/>
            <person name="Haridas S."/>
            <person name="Hensen N."/>
            <person name="Bonometti L."/>
            <person name="Westerberg I."/>
            <person name="Brannstrom I.O."/>
            <person name="Guillou S."/>
            <person name="Cros-Aarteil S."/>
            <person name="Calhoun S."/>
            <person name="Kuo A."/>
            <person name="Mondo S."/>
            <person name="Pangilinan J."/>
            <person name="Riley R."/>
            <person name="Labutti K."/>
            <person name="Andreopoulos B."/>
            <person name="Lipzen A."/>
            <person name="Chen C."/>
            <person name="Yanf M."/>
            <person name="Daum C."/>
            <person name="Ng V."/>
            <person name="Clum A."/>
            <person name="Steindorff A."/>
            <person name="Ohm R."/>
            <person name="Martin F."/>
            <person name="Silar P."/>
            <person name="Natvig D."/>
            <person name="Lalanne C."/>
            <person name="Gautier V."/>
            <person name="Ament-Velasquez S.L."/>
            <person name="Kruys A."/>
            <person name="Hutchinson M.I."/>
            <person name="Powell A.J."/>
            <person name="Barry K."/>
            <person name="Miller A.N."/>
            <person name="Grigoriev I.V."/>
            <person name="Debuchy R."/>
            <person name="Gladieux P."/>
            <person name="Thoren M.H."/>
            <person name="Johannesson H."/>
        </authorList>
    </citation>
    <scope>NUCLEOTIDE SEQUENCE</scope>
    <source>
        <strain evidence="3">CBS 118394</strain>
    </source>
</reference>
<name>A0AAE0IQI8_9PEZI</name>
<organism evidence="3 4">
    <name type="scientific">Apodospora peruviana</name>
    <dbReference type="NCBI Taxonomy" id="516989"/>
    <lineage>
        <taxon>Eukaryota</taxon>
        <taxon>Fungi</taxon>
        <taxon>Dikarya</taxon>
        <taxon>Ascomycota</taxon>
        <taxon>Pezizomycotina</taxon>
        <taxon>Sordariomycetes</taxon>
        <taxon>Sordariomycetidae</taxon>
        <taxon>Sordariales</taxon>
        <taxon>Lasiosphaeriaceae</taxon>
        <taxon>Apodospora</taxon>
    </lineage>
</organism>
<feature type="chain" id="PRO_5041944789" evidence="2">
    <location>
        <begin position="19"/>
        <end position="261"/>
    </location>
</feature>
<protein>
    <submittedName>
        <fullName evidence="3">Uncharacterized protein</fullName>
    </submittedName>
</protein>
<keyword evidence="4" id="KW-1185">Reference proteome</keyword>
<sequence length="261" mass="26495">MYLLSFLIPILVSTAILAAPAPVETTLPPLSLNQPGTSHSRHNPIAFLQSVVRLAKRQIAYEVYGPYSVYGEYPDIQEDIAVASSAAPPPQDVPPQATGDAPPQATGDAPPQITGSSVPSASANAPTVANTTAAMPDTTLFPNATSFANGTAPTLAPNQTVSMANWTNPVVITPTPALPTAPQSSSMATILVTPVALTTASVGSSSVAIINLSTLSTLSTPSSLVGTPAAGSTLKLTVPTSASAASSTTASTVPLRRRWLS</sequence>
<feature type="compositionally biased region" description="Low complexity" evidence="1">
    <location>
        <begin position="116"/>
        <end position="125"/>
    </location>
</feature>
<dbReference type="EMBL" id="JAUEDM010000001">
    <property type="protein sequence ID" value="KAK3329503.1"/>
    <property type="molecule type" value="Genomic_DNA"/>
</dbReference>
<gene>
    <name evidence="3" type="ORF">B0H66DRAFT_541282</name>
</gene>
<evidence type="ECO:0000313" key="4">
    <source>
        <dbReference type="Proteomes" id="UP001283341"/>
    </source>
</evidence>